<accession>A0AAU7GHE0</accession>
<evidence type="ECO:0000313" key="2">
    <source>
        <dbReference type="EMBL" id="XBM49473.1"/>
    </source>
</evidence>
<dbReference type="Pfam" id="PF03358">
    <property type="entry name" value="FMN_red"/>
    <property type="match status" value="1"/>
</dbReference>
<gene>
    <name evidence="2" type="ORF">AAME72_06325</name>
</gene>
<reference evidence="2" key="1">
    <citation type="submission" date="2024-05" db="EMBL/GenBank/DDBJ databases">
        <title>The Natural Products Discovery Center: Release of the First 8490 Sequenced Strains for Exploring Actinobacteria Biosynthetic Diversity.</title>
        <authorList>
            <person name="Kalkreuter E."/>
            <person name="Kautsar S.A."/>
            <person name="Yang D."/>
            <person name="Bader C.D."/>
            <person name="Teijaro C.N."/>
            <person name="Fluegel L."/>
            <person name="Davis C.M."/>
            <person name="Simpson J.R."/>
            <person name="Lauterbach L."/>
            <person name="Steele A.D."/>
            <person name="Gui C."/>
            <person name="Meng S."/>
            <person name="Li G."/>
            <person name="Viehrig K."/>
            <person name="Ye F."/>
            <person name="Su P."/>
            <person name="Kiefer A.F."/>
            <person name="Nichols A."/>
            <person name="Cepeda A.J."/>
            <person name="Yan W."/>
            <person name="Fan B."/>
            <person name="Jiang Y."/>
            <person name="Adhikari A."/>
            <person name="Zheng C.-J."/>
            <person name="Schuster L."/>
            <person name="Cowan T.M."/>
            <person name="Smanski M.J."/>
            <person name="Chevrette M.G."/>
            <person name="de Carvalho L.P.S."/>
            <person name="Shen B."/>
        </authorList>
    </citation>
    <scope>NUCLEOTIDE SEQUENCE</scope>
    <source>
        <strain evidence="2">NPDC080035</strain>
    </source>
</reference>
<sequence>MTDQNRPLTALALVCSLKPSPAESSSQLLAKQILDELSKHDVTGTALRVADFDIKPGVELDEGEGDAWPRIREQVVASDILVFVTPTWMGHHSSVAQRALERLDAELSETDDQGRPVVTGRVALVGVVGNEDGAHAIIADVFQSLNDVGFSIPAQGATYWNGEAMQTVDYKDLDETPEAVASSTATAAANAAHLARQLRAAPY</sequence>
<dbReference type="AlphaFoldDB" id="A0AAU7GHE0"/>
<dbReference type="InterPro" id="IPR005025">
    <property type="entry name" value="FMN_Rdtase-like_dom"/>
</dbReference>
<evidence type="ECO:0000259" key="1">
    <source>
        <dbReference type="Pfam" id="PF03358"/>
    </source>
</evidence>
<protein>
    <submittedName>
        <fullName evidence="2">NAD(P)H-dependent oxidoreductase</fullName>
    </submittedName>
</protein>
<dbReference type="RefSeq" id="WP_348789391.1">
    <property type="nucleotide sequence ID" value="NZ_CP157390.1"/>
</dbReference>
<dbReference type="EMBL" id="CP157390">
    <property type="protein sequence ID" value="XBM49473.1"/>
    <property type="molecule type" value="Genomic_DNA"/>
</dbReference>
<dbReference type="Gene3D" id="3.40.50.360">
    <property type="match status" value="1"/>
</dbReference>
<dbReference type="InterPro" id="IPR029039">
    <property type="entry name" value="Flavoprotein-like_sf"/>
</dbReference>
<dbReference type="GO" id="GO:0016491">
    <property type="term" value="F:oxidoreductase activity"/>
    <property type="evidence" value="ECO:0007669"/>
    <property type="project" value="InterPro"/>
</dbReference>
<organism evidence="2">
    <name type="scientific">Leifsonia sp. NPDC080035</name>
    <dbReference type="NCBI Taxonomy" id="3143936"/>
    <lineage>
        <taxon>Bacteria</taxon>
        <taxon>Bacillati</taxon>
        <taxon>Actinomycetota</taxon>
        <taxon>Actinomycetes</taxon>
        <taxon>Micrococcales</taxon>
        <taxon>Microbacteriaceae</taxon>
        <taxon>Leifsonia</taxon>
    </lineage>
</organism>
<dbReference type="SUPFAM" id="SSF52218">
    <property type="entry name" value="Flavoproteins"/>
    <property type="match status" value="1"/>
</dbReference>
<name>A0AAU7GHE0_9MICO</name>
<proteinExistence type="predicted"/>
<feature type="domain" description="NADPH-dependent FMN reductase-like" evidence="1">
    <location>
        <begin position="11"/>
        <end position="153"/>
    </location>
</feature>